<organism evidence="1 2">
    <name type="scientific">Bradyrhizobium macuxiense</name>
    <dbReference type="NCBI Taxonomy" id="1755647"/>
    <lineage>
        <taxon>Bacteria</taxon>
        <taxon>Pseudomonadati</taxon>
        <taxon>Pseudomonadota</taxon>
        <taxon>Alphaproteobacteria</taxon>
        <taxon>Hyphomicrobiales</taxon>
        <taxon>Nitrobacteraceae</taxon>
        <taxon>Bradyrhizobium</taxon>
    </lineage>
</organism>
<dbReference type="EMBL" id="LNCU01000072">
    <property type="protein sequence ID" value="KWV54367.1"/>
    <property type="molecule type" value="Genomic_DNA"/>
</dbReference>
<keyword evidence="2" id="KW-1185">Reference proteome</keyword>
<protein>
    <submittedName>
        <fullName evidence="1">Uncharacterized protein</fullName>
    </submittedName>
</protein>
<sequence>MGSEAYLETVGYHLVGLPEVYVAKTYGSEREVVAVMDDVGDELARRGVETVLSDRKARLSHDSSYQPDDFKFNPYGIVHIDRR</sequence>
<proteinExistence type="predicted"/>
<dbReference type="RefSeq" id="WP_066508275.1">
    <property type="nucleotide sequence ID" value="NZ_LNCU01000072.1"/>
</dbReference>
<comment type="caution">
    <text evidence="1">The sequence shown here is derived from an EMBL/GenBank/DDBJ whole genome shotgun (WGS) entry which is preliminary data.</text>
</comment>
<evidence type="ECO:0000313" key="2">
    <source>
        <dbReference type="Proteomes" id="UP000057737"/>
    </source>
</evidence>
<dbReference type="AlphaFoldDB" id="A0A125Q8I8"/>
<gene>
    <name evidence="1" type="ORF">AS156_01190</name>
</gene>
<name>A0A125Q8I8_9BRAD</name>
<dbReference type="Proteomes" id="UP000057737">
    <property type="component" value="Unassembled WGS sequence"/>
</dbReference>
<reference evidence="1 2" key="1">
    <citation type="submission" date="2015-11" db="EMBL/GenBank/DDBJ databases">
        <title>Draft Genome Sequence of the Strain BR 10303 (Bradyrhizobium sp.) isolated from nodules of Centrolobium paraense.</title>
        <authorList>
            <person name="Zelli J.E."/>
            <person name="Simoes-Araujo J.L."/>
            <person name="Barauna A.C."/>
            <person name="Silva K."/>
        </authorList>
    </citation>
    <scope>NUCLEOTIDE SEQUENCE [LARGE SCALE GENOMIC DNA]</scope>
    <source>
        <strain evidence="1 2">BR 10303</strain>
    </source>
</reference>
<evidence type="ECO:0000313" key="1">
    <source>
        <dbReference type="EMBL" id="KWV54367.1"/>
    </source>
</evidence>
<accession>A0A125Q8I8</accession>